<evidence type="ECO:0000313" key="1">
    <source>
        <dbReference type="EMBL" id="GAG33430.1"/>
    </source>
</evidence>
<dbReference type="GO" id="GO:0005524">
    <property type="term" value="F:ATP binding"/>
    <property type="evidence" value="ECO:0007669"/>
    <property type="project" value="InterPro"/>
</dbReference>
<gene>
    <name evidence="1" type="ORF">S01H1_68604</name>
</gene>
<dbReference type="SUPFAM" id="SSF53623">
    <property type="entry name" value="MurD-like peptide ligases, catalytic domain"/>
    <property type="match status" value="1"/>
</dbReference>
<dbReference type="GO" id="GO:0016020">
    <property type="term" value="C:membrane"/>
    <property type="evidence" value="ECO:0007669"/>
    <property type="project" value="InterPro"/>
</dbReference>
<accession>X0WRY4</accession>
<comment type="caution">
    <text evidence="1">The sequence shown here is derived from an EMBL/GenBank/DDBJ whole genome shotgun (WGS) entry which is preliminary data.</text>
</comment>
<name>X0WRY4_9ZZZZ</name>
<feature type="non-terminal residue" evidence="1">
    <location>
        <position position="1"/>
    </location>
</feature>
<protein>
    <submittedName>
        <fullName evidence="1">Uncharacterized protein</fullName>
    </submittedName>
</protein>
<dbReference type="InterPro" id="IPR008337">
    <property type="entry name" value="Capsule_biosynth_CapB"/>
</dbReference>
<dbReference type="AlphaFoldDB" id="X0WRY4"/>
<dbReference type="EMBL" id="BARS01045499">
    <property type="protein sequence ID" value="GAG33430.1"/>
    <property type="molecule type" value="Genomic_DNA"/>
</dbReference>
<organism evidence="1">
    <name type="scientific">marine sediment metagenome</name>
    <dbReference type="NCBI Taxonomy" id="412755"/>
    <lineage>
        <taxon>unclassified sequences</taxon>
        <taxon>metagenomes</taxon>
        <taxon>ecological metagenomes</taxon>
    </lineage>
</organism>
<proteinExistence type="predicted"/>
<dbReference type="GO" id="GO:0045227">
    <property type="term" value="P:capsule polysaccharide biosynthetic process"/>
    <property type="evidence" value="ECO:0007669"/>
    <property type="project" value="InterPro"/>
</dbReference>
<sequence length="248" mass="27462">LPGGEEKEIVRKGPPTILEGKRILKASSKQGANVVVLELMSIQPESLFVESVQMIKPHILVITNVRADHLAQMGPSKDEIAGVFSSSISKNCTVFVPEEEFFPVFQKAATRVHSKIIEVPLAQMGRIEESEKKHLQSDFSENRRIAMAVADFLGVDKKTVCLGIARTPADFGGLKVWVSEWGSPPCAWYCVSGFAANDPESTRCVLSRLRDREILKGRKVIGLLNFRTDRGDRTLQWLSALKAGDFPE</sequence>
<reference evidence="1" key="1">
    <citation type="journal article" date="2014" name="Front. Microbiol.">
        <title>High frequency of phylogenetically diverse reductive dehalogenase-homologous genes in deep subseafloor sedimentary metagenomes.</title>
        <authorList>
            <person name="Kawai M."/>
            <person name="Futagami T."/>
            <person name="Toyoda A."/>
            <person name="Takaki Y."/>
            <person name="Nishi S."/>
            <person name="Hori S."/>
            <person name="Arai W."/>
            <person name="Tsubouchi T."/>
            <person name="Morono Y."/>
            <person name="Uchiyama I."/>
            <person name="Ito T."/>
            <person name="Fujiyama A."/>
            <person name="Inagaki F."/>
            <person name="Takami H."/>
        </authorList>
    </citation>
    <scope>NUCLEOTIDE SEQUENCE</scope>
    <source>
        <strain evidence="1">Expedition CK06-06</strain>
    </source>
</reference>
<dbReference type="PRINTS" id="PR01758">
    <property type="entry name" value="CAPSULEPROTB"/>
</dbReference>
<dbReference type="Gene3D" id="3.40.1190.10">
    <property type="entry name" value="Mur-like, catalytic domain"/>
    <property type="match status" value="1"/>
</dbReference>
<dbReference type="InterPro" id="IPR036565">
    <property type="entry name" value="Mur-like_cat_sf"/>
</dbReference>
<feature type="non-terminal residue" evidence="1">
    <location>
        <position position="248"/>
    </location>
</feature>